<reference evidence="2 3" key="1">
    <citation type="submission" date="2024-01" db="EMBL/GenBank/DDBJ databases">
        <title>Comparative genomics of Cryptococcus and Kwoniella reveals pathogenesis evolution and contrasting modes of karyotype evolution via chromosome fusion or intercentromeric recombination.</title>
        <authorList>
            <person name="Coelho M.A."/>
            <person name="David-Palma M."/>
            <person name="Shea T."/>
            <person name="Bowers K."/>
            <person name="McGinley-Smith S."/>
            <person name="Mohammad A.W."/>
            <person name="Gnirke A."/>
            <person name="Yurkov A.M."/>
            <person name="Nowrousian M."/>
            <person name="Sun S."/>
            <person name="Cuomo C.A."/>
            <person name="Heitman J."/>
        </authorList>
    </citation>
    <scope>NUCLEOTIDE SEQUENCE [LARGE SCALE GENOMIC DNA]</scope>
    <source>
        <strain evidence="2">CBS 11374</strain>
    </source>
</reference>
<name>A0ABZ1CRA2_9TREE</name>
<proteinExistence type="predicted"/>
<sequence length="97" mass="10380">MSIRTALTAAWAALHAAQYGFAISSLNGVQGPLTCGLAGSGESHPVGTGPLKDCIPMGVLSLRPISIITSAESVLFVYPPWPFLSVRWWWGLPITWE</sequence>
<organism evidence="2 3">
    <name type="scientific">Kwoniella shivajii</name>
    <dbReference type="NCBI Taxonomy" id="564305"/>
    <lineage>
        <taxon>Eukaryota</taxon>
        <taxon>Fungi</taxon>
        <taxon>Dikarya</taxon>
        <taxon>Basidiomycota</taxon>
        <taxon>Agaricomycotina</taxon>
        <taxon>Tremellomycetes</taxon>
        <taxon>Tremellales</taxon>
        <taxon>Cryptococcaceae</taxon>
        <taxon>Kwoniella</taxon>
    </lineage>
</organism>
<keyword evidence="1" id="KW-0732">Signal</keyword>
<protein>
    <recommendedName>
        <fullName evidence="4">Secreted protein</fullName>
    </recommendedName>
</protein>
<dbReference type="EMBL" id="CP141881">
    <property type="protein sequence ID" value="WRT64284.1"/>
    <property type="molecule type" value="Genomic_DNA"/>
</dbReference>
<feature type="chain" id="PRO_5046723968" description="Secreted protein" evidence="1">
    <location>
        <begin position="23"/>
        <end position="97"/>
    </location>
</feature>
<keyword evidence="3" id="KW-1185">Reference proteome</keyword>
<evidence type="ECO:0000313" key="2">
    <source>
        <dbReference type="EMBL" id="WRT64284.1"/>
    </source>
</evidence>
<dbReference type="Proteomes" id="UP001329825">
    <property type="component" value="Chromosome 1"/>
</dbReference>
<dbReference type="GeneID" id="87953346"/>
<gene>
    <name evidence="2" type="ORF">IL334_001215</name>
</gene>
<evidence type="ECO:0000256" key="1">
    <source>
        <dbReference type="SAM" id="SignalP"/>
    </source>
</evidence>
<evidence type="ECO:0008006" key="4">
    <source>
        <dbReference type="Google" id="ProtNLM"/>
    </source>
</evidence>
<evidence type="ECO:0000313" key="3">
    <source>
        <dbReference type="Proteomes" id="UP001329825"/>
    </source>
</evidence>
<dbReference type="RefSeq" id="XP_062789024.1">
    <property type="nucleotide sequence ID" value="XM_062932973.1"/>
</dbReference>
<feature type="signal peptide" evidence="1">
    <location>
        <begin position="1"/>
        <end position="22"/>
    </location>
</feature>
<accession>A0ABZ1CRA2</accession>